<comment type="function">
    <text evidence="5">Bidirectionally degrades single-stranded DNA into large acid-insoluble oligonucleotides, which are then degraded further into small acid-soluble oligonucleotides.</text>
</comment>
<dbReference type="GO" id="GO:0006308">
    <property type="term" value="P:DNA catabolic process"/>
    <property type="evidence" value="ECO:0007669"/>
    <property type="project" value="UniProtKB-UniRule"/>
</dbReference>
<dbReference type="CDD" id="cd04489">
    <property type="entry name" value="ExoVII_LU_OBF"/>
    <property type="match status" value="1"/>
</dbReference>
<dbReference type="Pfam" id="PF02601">
    <property type="entry name" value="Exonuc_VII_L"/>
    <property type="match status" value="1"/>
</dbReference>
<evidence type="ECO:0000256" key="6">
    <source>
        <dbReference type="RuleBase" id="RU004355"/>
    </source>
</evidence>
<dbReference type="GO" id="GO:0008855">
    <property type="term" value="F:exodeoxyribonuclease VII activity"/>
    <property type="evidence" value="ECO:0007669"/>
    <property type="project" value="UniProtKB-UniRule"/>
</dbReference>
<evidence type="ECO:0000256" key="4">
    <source>
        <dbReference type="ARBA" id="ARBA00022839"/>
    </source>
</evidence>
<gene>
    <name evidence="5" type="primary">xseA</name>
    <name evidence="9" type="ORF">CR164_02625</name>
</gene>
<dbReference type="EMBL" id="PDNZ01000002">
    <property type="protein sequence ID" value="PWW82663.1"/>
    <property type="molecule type" value="Genomic_DNA"/>
</dbReference>
<keyword evidence="4 5" id="KW-0269">Exonuclease</keyword>
<dbReference type="InterPro" id="IPR003753">
    <property type="entry name" value="Exonuc_VII_L"/>
</dbReference>
<proteinExistence type="inferred from homology"/>
<dbReference type="InterPro" id="IPR025824">
    <property type="entry name" value="OB-fold_nuc-bd_dom"/>
</dbReference>
<dbReference type="InterPro" id="IPR020579">
    <property type="entry name" value="Exonuc_VII_lsu_C"/>
</dbReference>
<dbReference type="EC" id="3.1.11.6" evidence="5"/>
<dbReference type="Pfam" id="PF13742">
    <property type="entry name" value="tRNA_anti_2"/>
    <property type="match status" value="1"/>
</dbReference>
<evidence type="ECO:0000256" key="2">
    <source>
        <dbReference type="ARBA" id="ARBA00022722"/>
    </source>
</evidence>
<dbReference type="HAMAP" id="MF_00378">
    <property type="entry name" value="Exonuc_7_L"/>
    <property type="match status" value="1"/>
</dbReference>
<feature type="domain" description="OB-fold nucleic acid binding" evidence="8">
    <location>
        <begin position="6"/>
        <end position="98"/>
    </location>
</feature>
<reference evidence="10" key="1">
    <citation type="submission" date="2017-10" db="EMBL/GenBank/DDBJ databases">
        <authorList>
            <person name="Gaisin V.A."/>
            <person name="Rysina M.S."/>
            <person name="Grouzdev D.S."/>
        </authorList>
    </citation>
    <scope>NUCLEOTIDE SEQUENCE [LARGE SCALE GENOMIC DNA]</scope>
    <source>
        <strain evidence="10">V1</strain>
    </source>
</reference>
<comment type="catalytic activity">
    <reaction evidence="5 6">
        <text>Exonucleolytic cleavage in either 5'- to 3'- or 3'- to 5'-direction to yield nucleoside 5'-phosphates.</text>
        <dbReference type="EC" id="3.1.11.6"/>
    </reaction>
</comment>
<keyword evidence="10" id="KW-1185">Reference proteome</keyword>
<dbReference type="Proteomes" id="UP000246278">
    <property type="component" value="Unassembled WGS sequence"/>
</dbReference>
<dbReference type="GO" id="GO:0003676">
    <property type="term" value="F:nucleic acid binding"/>
    <property type="evidence" value="ECO:0007669"/>
    <property type="project" value="InterPro"/>
</dbReference>
<dbReference type="GO" id="GO:0005737">
    <property type="term" value="C:cytoplasm"/>
    <property type="evidence" value="ECO:0007669"/>
    <property type="project" value="UniProtKB-SubCell"/>
</dbReference>
<dbReference type="NCBIfam" id="TIGR00237">
    <property type="entry name" value="xseA"/>
    <property type="match status" value="1"/>
</dbReference>
<evidence type="ECO:0000256" key="5">
    <source>
        <dbReference type="HAMAP-Rule" id="MF_00378"/>
    </source>
</evidence>
<dbReference type="PANTHER" id="PTHR30008">
    <property type="entry name" value="EXODEOXYRIBONUCLEASE 7 LARGE SUBUNIT"/>
    <property type="match status" value="1"/>
</dbReference>
<evidence type="ECO:0000256" key="1">
    <source>
        <dbReference type="ARBA" id="ARBA00022490"/>
    </source>
</evidence>
<dbReference type="AlphaFoldDB" id="A0A317T7H7"/>
<evidence type="ECO:0000256" key="3">
    <source>
        <dbReference type="ARBA" id="ARBA00022801"/>
    </source>
</evidence>
<sequence>MPEQILTVTELTGGIKSILENKFQTVSVRGEISNFKLPSSGHVYMTLKDEGAQIPAVIWKNIRMRLSADLKDGLEIIAHGRLEVYPPSGRYQLICTSVVLAGEGTLQLAYAMLLEKLASKGYFNQEHKKRLPGVPEKIGLITSATGAVIEDMSNVFKRRFPAARLLLYPVKVQGEEAAKNVIGALQYFNELSDPALKPDVIIVARGGGSLEDLQAFNDEAVALAIFGSKIPVISAIGHETDVTIADMVADVRAGTPSIAAEIAAPDMQELLKHCDTQLNRQCAALHTKVEGIERQVDSLLGSYAFNRPQIKLEQLSERIGHLVKRMSQSAGNAIRHAERGFSSVTERLSLLDYRKTLERGFTLVKQNNSYITSRKCIQTNDKASVIFHDGEIGIEIIPDDSAPGTSSAQTQAPRTC</sequence>
<evidence type="ECO:0000313" key="9">
    <source>
        <dbReference type="EMBL" id="PWW82663.1"/>
    </source>
</evidence>
<protein>
    <recommendedName>
        <fullName evidence="5">Exodeoxyribonuclease 7 large subunit</fullName>
        <ecNumber evidence="5">3.1.11.6</ecNumber>
    </recommendedName>
    <alternativeName>
        <fullName evidence="5">Exodeoxyribonuclease VII large subunit</fullName>
        <shortName evidence="5">Exonuclease VII large subunit</shortName>
    </alternativeName>
</protein>
<feature type="domain" description="Exonuclease VII large subunit C-terminal" evidence="7">
    <location>
        <begin position="122"/>
        <end position="348"/>
    </location>
</feature>
<dbReference type="GO" id="GO:0009318">
    <property type="term" value="C:exodeoxyribonuclease VII complex"/>
    <property type="evidence" value="ECO:0007669"/>
    <property type="project" value="UniProtKB-UniRule"/>
</dbReference>
<dbReference type="OrthoDB" id="9802795at2"/>
<keyword evidence="1 5" id="KW-0963">Cytoplasm</keyword>
<accession>A0A317T7H7</accession>
<dbReference type="PANTHER" id="PTHR30008:SF0">
    <property type="entry name" value="EXODEOXYRIBONUCLEASE 7 LARGE SUBUNIT"/>
    <property type="match status" value="1"/>
</dbReference>
<comment type="caution">
    <text evidence="9">The sequence shown here is derived from an EMBL/GenBank/DDBJ whole genome shotgun (WGS) entry which is preliminary data.</text>
</comment>
<comment type="subcellular location">
    <subcellularLocation>
        <location evidence="5 6">Cytoplasm</location>
    </subcellularLocation>
</comment>
<keyword evidence="2 5" id="KW-0540">Nuclease</keyword>
<comment type="subunit">
    <text evidence="5">Heterooligomer composed of large and small subunits.</text>
</comment>
<organism evidence="9 10">
    <name type="scientific">Prosthecochloris marina</name>
    <dbReference type="NCBI Taxonomy" id="2017681"/>
    <lineage>
        <taxon>Bacteria</taxon>
        <taxon>Pseudomonadati</taxon>
        <taxon>Chlorobiota</taxon>
        <taxon>Chlorobiia</taxon>
        <taxon>Chlorobiales</taxon>
        <taxon>Chlorobiaceae</taxon>
        <taxon>Prosthecochloris</taxon>
    </lineage>
</organism>
<dbReference type="RefSeq" id="WP_110022379.1">
    <property type="nucleotide sequence ID" value="NZ_PDNZ01000002.1"/>
</dbReference>
<evidence type="ECO:0000313" key="10">
    <source>
        <dbReference type="Proteomes" id="UP000246278"/>
    </source>
</evidence>
<evidence type="ECO:0000259" key="7">
    <source>
        <dbReference type="Pfam" id="PF02601"/>
    </source>
</evidence>
<name>A0A317T7H7_9CHLB</name>
<keyword evidence="3 5" id="KW-0378">Hydrolase</keyword>
<evidence type="ECO:0000259" key="8">
    <source>
        <dbReference type="Pfam" id="PF13742"/>
    </source>
</evidence>
<comment type="similarity">
    <text evidence="5 6">Belongs to the XseA family.</text>
</comment>